<dbReference type="EMBL" id="CAKMUD010000074">
    <property type="protein sequence ID" value="CAH1589577.1"/>
    <property type="molecule type" value="Genomic_DNA"/>
</dbReference>
<evidence type="ECO:0000313" key="2">
    <source>
        <dbReference type="Proteomes" id="UP001295462"/>
    </source>
</evidence>
<name>A0AAU9QMN7_9VIBR</name>
<sequence length="50" mass="5569">MSKTNSIKQPNSTSSYNLLPINISLSLKIRITIINAEIESEYCTLNISVI</sequence>
<comment type="caution">
    <text evidence="1">The sequence shown here is derived from an EMBL/GenBank/DDBJ whole genome shotgun (WGS) entry which is preliminary data.</text>
</comment>
<proteinExistence type="predicted"/>
<gene>
    <name evidence="1" type="ORF">THF1A12_210061</name>
</gene>
<protein>
    <submittedName>
        <fullName evidence="1">Uncharacterized protein</fullName>
    </submittedName>
</protein>
<organism evidence="1 2">
    <name type="scientific">Vibrio jasicida</name>
    <dbReference type="NCBI Taxonomy" id="766224"/>
    <lineage>
        <taxon>Bacteria</taxon>
        <taxon>Pseudomonadati</taxon>
        <taxon>Pseudomonadota</taxon>
        <taxon>Gammaproteobacteria</taxon>
        <taxon>Vibrionales</taxon>
        <taxon>Vibrionaceae</taxon>
        <taxon>Vibrio</taxon>
    </lineage>
</organism>
<dbReference type="AlphaFoldDB" id="A0AAU9QMN7"/>
<evidence type="ECO:0000313" key="1">
    <source>
        <dbReference type="EMBL" id="CAH1589577.1"/>
    </source>
</evidence>
<accession>A0AAU9QMN7</accession>
<dbReference type="Proteomes" id="UP001295462">
    <property type="component" value="Unassembled WGS sequence"/>
</dbReference>
<reference evidence="1" key="1">
    <citation type="submission" date="2022-01" db="EMBL/GenBank/DDBJ databases">
        <authorList>
            <person name="Lagorce A."/>
        </authorList>
    </citation>
    <scope>NUCLEOTIDE SEQUENCE</scope>
    <source>
        <strain evidence="1">Th15_F1_A12</strain>
    </source>
</reference>